<dbReference type="InterPro" id="IPR052416">
    <property type="entry name" value="GTF3C_component"/>
</dbReference>
<dbReference type="Gene3D" id="2.130.10.10">
    <property type="entry name" value="YVTN repeat-like/Quinoprotein amine dehydrogenase"/>
    <property type="match status" value="1"/>
</dbReference>
<evidence type="ECO:0000313" key="5">
    <source>
        <dbReference type="EMBL" id="SPC72618.1"/>
    </source>
</evidence>
<dbReference type="GO" id="GO:0005634">
    <property type="term" value="C:nucleus"/>
    <property type="evidence" value="ECO:0007669"/>
    <property type="project" value="UniProtKB-SubCell"/>
</dbReference>
<evidence type="ECO:0000256" key="2">
    <source>
        <dbReference type="ARBA" id="ARBA00023163"/>
    </source>
</evidence>
<name>A0A2N9ED58_FAGSY</name>
<dbReference type="InterPro" id="IPR036322">
    <property type="entry name" value="WD40_repeat_dom_sf"/>
</dbReference>
<feature type="region of interest" description="Disordered" evidence="4">
    <location>
        <begin position="368"/>
        <end position="390"/>
    </location>
</feature>
<dbReference type="EMBL" id="OIVN01000015">
    <property type="protein sequence ID" value="SPC72618.1"/>
    <property type="molecule type" value="Genomic_DNA"/>
</dbReference>
<reference evidence="5" key="1">
    <citation type="submission" date="2018-02" db="EMBL/GenBank/DDBJ databases">
        <authorList>
            <person name="Cohen D.B."/>
            <person name="Kent A.D."/>
        </authorList>
    </citation>
    <scope>NUCLEOTIDE SEQUENCE</scope>
</reference>
<dbReference type="InterPro" id="IPR015943">
    <property type="entry name" value="WD40/YVTN_repeat-like_dom_sf"/>
</dbReference>
<feature type="compositionally biased region" description="Pro residues" evidence="4">
    <location>
        <begin position="465"/>
        <end position="477"/>
    </location>
</feature>
<dbReference type="InterPro" id="IPR017956">
    <property type="entry name" value="AT_hook_DNA-bd_motif"/>
</dbReference>
<dbReference type="SUPFAM" id="SSF50978">
    <property type="entry name" value="WD40 repeat-like"/>
    <property type="match status" value="1"/>
</dbReference>
<accession>A0A2N9ED58</accession>
<evidence type="ECO:0000256" key="3">
    <source>
        <dbReference type="ARBA" id="ARBA00023242"/>
    </source>
</evidence>
<protein>
    <submittedName>
        <fullName evidence="5">Uncharacterized protein</fullName>
    </submittedName>
</protein>
<dbReference type="SMART" id="SM00384">
    <property type="entry name" value="AT_hook"/>
    <property type="match status" value="2"/>
</dbReference>
<dbReference type="PRINTS" id="PR00929">
    <property type="entry name" value="ATHOOK"/>
</dbReference>
<dbReference type="AlphaFoldDB" id="A0A2N9ED58"/>
<proteinExistence type="predicted"/>
<keyword evidence="2" id="KW-0804">Transcription</keyword>
<feature type="region of interest" description="Disordered" evidence="4">
    <location>
        <begin position="454"/>
        <end position="505"/>
    </location>
</feature>
<feature type="compositionally biased region" description="Basic residues" evidence="4">
    <location>
        <begin position="89"/>
        <end position="99"/>
    </location>
</feature>
<dbReference type="GO" id="GO:0003677">
    <property type="term" value="F:DNA binding"/>
    <property type="evidence" value="ECO:0007669"/>
    <property type="project" value="InterPro"/>
</dbReference>
<dbReference type="GO" id="GO:0006355">
    <property type="term" value="P:regulation of DNA-templated transcription"/>
    <property type="evidence" value="ECO:0007669"/>
    <property type="project" value="InterPro"/>
</dbReference>
<dbReference type="GO" id="GO:0006383">
    <property type="term" value="P:transcription by RNA polymerase III"/>
    <property type="evidence" value="ECO:0007669"/>
    <property type="project" value="TreeGrafter"/>
</dbReference>
<dbReference type="GO" id="GO:0000127">
    <property type="term" value="C:transcription factor TFIIIC complex"/>
    <property type="evidence" value="ECO:0007669"/>
    <property type="project" value="TreeGrafter"/>
</dbReference>
<evidence type="ECO:0000256" key="4">
    <source>
        <dbReference type="SAM" id="MobiDB-lite"/>
    </source>
</evidence>
<comment type="subcellular location">
    <subcellularLocation>
        <location evidence="1">Nucleus</location>
    </subcellularLocation>
</comment>
<dbReference type="InterPro" id="IPR000637">
    <property type="entry name" value="HMGI/Y_DNA-bd_CS"/>
</dbReference>
<dbReference type="PANTHER" id="PTHR15052:SF2">
    <property type="entry name" value="GENERAL TRANSCRIPTION FACTOR 3C POLYPEPTIDE 2"/>
    <property type="match status" value="1"/>
</dbReference>
<dbReference type="PROSITE" id="PS00354">
    <property type="entry name" value="HMGI_Y"/>
    <property type="match status" value="1"/>
</dbReference>
<dbReference type="PANTHER" id="PTHR15052">
    <property type="entry name" value="RNA POLYMERASE III TRANSCRIPTION INITIATION FACTOR COMPLEX SUBUNIT"/>
    <property type="match status" value="1"/>
</dbReference>
<feature type="region of interest" description="Disordered" evidence="4">
    <location>
        <begin position="83"/>
        <end position="125"/>
    </location>
</feature>
<sequence>MSLIRSCCSKDFVMYVGGHVWALDWCPRIHTPDNHFKCEFIAVAAHPPGSSYHKIGAPLTGRGVIQIWCILNVSMNEEEVPASIEKSTLSKRPRGRPRKKPIEDNEAITTQSKRPRGRPRKNPIEESLDNLNCIDQHVQALAVQLPEDASEAHAVDGVPRDAHEHAVQEDGGKKDHSDNTSPLLLTKYEDMGSSVTNHQIQHNSGQEPAASDNVLQQWLHGMSNGGLLVHVNPNVSIGWAILLSCLGSGSLEVWEVPLPRTMKVIYSSVHQEGTDPRFVKLEPVFRCSMLKCGGIQSIPLTVEWSASPPHEYLLAGCHDGTVALWKFSASYSSKDTRPLLCFSADTVPIRALSWAPLESRPASTWYQSKTPIPTPAVNPTKPENKTSQPNPMTKINLIYLPHEICAAAKAAAAEAAAKALIHTNTPTQTNPIAKPTIPLRSRLPPYHHHLKSIAQSTCRSQVRGPPAPPTTPSPPPASISRLQQAPMALISHRRPPLRLHREPTA</sequence>
<organism evidence="5">
    <name type="scientific">Fagus sylvatica</name>
    <name type="common">Beechnut</name>
    <dbReference type="NCBI Taxonomy" id="28930"/>
    <lineage>
        <taxon>Eukaryota</taxon>
        <taxon>Viridiplantae</taxon>
        <taxon>Streptophyta</taxon>
        <taxon>Embryophyta</taxon>
        <taxon>Tracheophyta</taxon>
        <taxon>Spermatophyta</taxon>
        <taxon>Magnoliopsida</taxon>
        <taxon>eudicotyledons</taxon>
        <taxon>Gunneridae</taxon>
        <taxon>Pentapetalae</taxon>
        <taxon>rosids</taxon>
        <taxon>fabids</taxon>
        <taxon>Fagales</taxon>
        <taxon>Fagaceae</taxon>
        <taxon>Fagus</taxon>
    </lineage>
</organism>
<evidence type="ECO:0000256" key="1">
    <source>
        <dbReference type="ARBA" id="ARBA00004123"/>
    </source>
</evidence>
<gene>
    <name evidence="5" type="ORF">FSB_LOCUS500</name>
</gene>
<keyword evidence="3" id="KW-0539">Nucleus</keyword>